<feature type="transmembrane region" description="Helical" evidence="6">
    <location>
        <begin position="143"/>
        <end position="163"/>
    </location>
</feature>
<comment type="subcellular location">
    <subcellularLocation>
        <location evidence="1">Membrane</location>
        <topology evidence="1">Multi-pass membrane protein</topology>
    </subcellularLocation>
</comment>
<feature type="domain" description="Amino acid permease/ SLC12A" evidence="7">
    <location>
        <begin position="96"/>
        <end position="496"/>
    </location>
</feature>
<dbReference type="Gene3D" id="1.20.1740.10">
    <property type="entry name" value="Amino acid/polyamine transporter I"/>
    <property type="match status" value="1"/>
</dbReference>
<feature type="region of interest" description="Disordered" evidence="5">
    <location>
        <begin position="1"/>
        <end position="25"/>
    </location>
</feature>
<feature type="transmembrane region" description="Helical" evidence="6">
    <location>
        <begin position="169"/>
        <end position="189"/>
    </location>
</feature>
<gene>
    <name evidence="8" type="ORF">LTR09_001459</name>
</gene>
<comment type="caution">
    <text evidence="8">The sequence shown here is derived from an EMBL/GenBank/DDBJ whole genome shotgun (WGS) entry which is preliminary data.</text>
</comment>
<name>A0AAJ0GIV4_9PEZI</name>
<feature type="transmembrane region" description="Helical" evidence="6">
    <location>
        <begin position="436"/>
        <end position="457"/>
    </location>
</feature>
<dbReference type="PANTHER" id="PTHR43341">
    <property type="entry name" value="AMINO ACID PERMEASE"/>
    <property type="match status" value="1"/>
</dbReference>
<evidence type="ECO:0000256" key="1">
    <source>
        <dbReference type="ARBA" id="ARBA00004141"/>
    </source>
</evidence>
<evidence type="ECO:0000256" key="4">
    <source>
        <dbReference type="ARBA" id="ARBA00023136"/>
    </source>
</evidence>
<protein>
    <recommendedName>
        <fullName evidence="7">Amino acid permease/ SLC12A domain-containing protein</fullName>
    </recommendedName>
</protein>
<feature type="transmembrane region" description="Helical" evidence="6">
    <location>
        <begin position="115"/>
        <end position="136"/>
    </location>
</feature>
<keyword evidence="3 6" id="KW-1133">Transmembrane helix</keyword>
<feature type="transmembrane region" description="Helical" evidence="6">
    <location>
        <begin position="392"/>
        <end position="415"/>
    </location>
</feature>
<dbReference type="InterPro" id="IPR004841">
    <property type="entry name" value="AA-permease/SLC12A_dom"/>
</dbReference>
<dbReference type="Pfam" id="PF00324">
    <property type="entry name" value="AA_permease"/>
    <property type="match status" value="1"/>
</dbReference>
<dbReference type="EMBL" id="JAWDJX010000002">
    <property type="protein sequence ID" value="KAK3058381.1"/>
    <property type="molecule type" value="Genomic_DNA"/>
</dbReference>
<evidence type="ECO:0000313" key="8">
    <source>
        <dbReference type="EMBL" id="KAK3058381.1"/>
    </source>
</evidence>
<feature type="transmembrane region" description="Helical" evidence="6">
    <location>
        <begin position="66"/>
        <end position="86"/>
    </location>
</feature>
<organism evidence="8 9">
    <name type="scientific">Extremus antarcticus</name>
    <dbReference type="NCBI Taxonomy" id="702011"/>
    <lineage>
        <taxon>Eukaryota</taxon>
        <taxon>Fungi</taxon>
        <taxon>Dikarya</taxon>
        <taxon>Ascomycota</taxon>
        <taxon>Pezizomycotina</taxon>
        <taxon>Dothideomycetes</taxon>
        <taxon>Dothideomycetidae</taxon>
        <taxon>Mycosphaerellales</taxon>
        <taxon>Extremaceae</taxon>
        <taxon>Extremus</taxon>
    </lineage>
</organism>
<evidence type="ECO:0000256" key="2">
    <source>
        <dbReference type="ARBA" id="ARBA00022692"/>
    </source>
</evidence>
<dbReference type="GO" id="GO:0015171">
    <property type="term" value="F:amino acid transmembrane transporter activity"/>
    <property type="evidence" value="ECO:0007669"/>
    <property type="project" value="TreeGrafter"/>
</dbReference>
<feature type="transmembrane region" description="Helical" evidence="6">
    <location>
        <begin position="355"/>
        <end position="380"/>
    </location>
</feature>
<evidence type="ECO:0000256" key="6">
    <source>
        <dbReference type="SAM" id="Phobius"/>
    </source>
</evidence>
<evidence type="ECO:0000259" key="7">
    <source>
        <dbReference type="Pfam" id="PF00324"/>
    </source>
</evidence>
<feature type="transmembrane region" description="Helical" evidence="6">
    <location>
        <begin position="265"/>
        <end position="284"/>
    </location>
</feature>
<dbReference type="PIRSF" id="PIRSF006060">
    <property type="entry name" value="AA_transporter"/>
    <property type="match status" value="1"/>
</dbReference>
<evidence type="ECO:0000256" key="3">
    <source>
        <dbReference type="ARBA" id="ARBA00022989"/>
    </source>
</evidence>
<accession>A0AAJ0GIV4</accession>
<keyword evidence="2 6" id="KW-0812">Transmembrane</keyword>
<keyword evidence="4 6" id="KW-0472">Membrane</keyword>
<dbReference type="GO" id="GO:0016020">
    <property type="term" value="C:membrane"/>
    <property type="evidence" value="ECO:0007669"/>
    <property type="project" value="UniProtKB-SubCell"/>
</dbReference>
<sequence length="531" mass="58212">MGDFEKGANGAHDSTVPGYDHGQLDMTGDRKHSIVVEEGAELYGDIHTVEKYGYVSRCLKSRHIQFISLGGTIGTGLFLGIGSAFVSSGPGVCVDRYCSRYVDEAMGFAVGWNNWYSNALTLCAEISAASVVIGFWNTSINPAAWISIIWVLVICLNIFAVSIYGEAEFIFASIKLITIVGLLLLALIIDLGGAPGEGRLGFSYWYHPYVAMKEYAGHGGAGRFLGLWATLTNAAFSYGGVEMVAVAAGEAEDPRRNIPKAVRRVFWRILFFYVLGSWAIGVTVPANDPRLLHPGVGAAGSPWVIAIVRAGIPVLPSIINAVILTSASSSANAFLYTGSRYLFALAQNKQAPKQLLYCTKAGVPVWCVLITASIGLLTYMTVSAGAANVFSWFQTLTTITSLITWVNILVAYLGFHKALKAQGVDRSTLPMRTWGQPYTAIVPLVVFSLVLFFNGFYVFTNGNWDVKNFVTAYIPIALYVVFYVFWKVYKRTPFVKASEADIWSGKSAIDAEIWPERKPRNFMERVWFWIA</sequence>
<proteinExistence type="predicted"/>
<feature type="transmembrane region" description="Helical" evidence="6">
    <location>
        <begin position="469"/>
        <end position="486"/>
    </location>
</feature>
<keyword evidence="9" id="KW-1185">Reference proteome</keyword>
<dbReference type="AlphaFoldDB" id="A0AAJ0GIV4"/>
<evidence type="ECO:0000313" key="9">
    <source>
        <dbReference type="Proteomes" id="UP001271007"/>
    </source>
</evidence>
<dbReference type="Proteomes" id="UP001271007">
    <property type="component" value="Unassembled WGS sequence"/>
</dbReference>
<reference evidence="8" key="1">
    <citation type="submission" date="2023-04" db="EMBL/GenBank/DDBJ databases">
        <title>Black Yeasts Isolated from many extreme environments.</title>
        <authorList>
            <person name="Coleine C."/>
            <person name="Stajich J.E."/>
            <person name="Selbmann L."/>
        </authorList>
    </citation>
    <scope>NUCLEOTIDE SEQUENCE</scope>
    <source>
        <strain evidence="8">CCFEE 5312</strain>
    </source>
</reference>
<dbReference type="PANTHER" id="PTHR43341:SF39">
    <property type="entry name" value="AMINO ACID TRANSPORTER (EUROFUNG)-RELATED"/>
    <property type="match status" value="1"/>
</dbReference>
<evidence type="ECO:0000256" key="5">
    <source>
        <dbReference type="SAM" id="MobiDB-lite"/>
    </source>
</evidence>
<dbReference type="InterPro" id="IPR050524">
    <property type="entry name" value="APC_YAT"/>
</dbReference>